<feature type="chain" id="PRO_5045725416" evidence="4">
    <location>
        <begin position="23"/>
        <end position="1186"/>
    </location>
</feature>
<dbReference type="PRINTS" id="PR00381">
    <property type="entry name" value="KINESINLIGHT"/>
</dbReference>
<keyword evidence="1" id="KW-0677">Repeat</keyword>
<reference evidence="7" key="1">
    <citation type="submission" date="2023-05" db="EMBL/GenBank/DDBJ databases">
        <title>Sedimentitalea sp. nov. JM2-8.</title>
        <authorList>
            <person name="Huang J."/>
        </authorList>
    </citation>
    <scope>NUCLEOTIDE SEQUENCE [LARGE SCALE GENOMIC DNA]</scope>
    <source>
        <strain evidence="7">KHS03</strain>
    </source>
</reference>
<proteinExistence type="predicted"/>
<evidence type="ECO:0000313" key="7">
    <source>
        <dbReference type="Proteomes" id="UP001255416"/>
    </source>
</evidence>
<dbReference type="PROSITE" id="PS50005">
    <property type="entry name" value="TPR"/>
    <property type="match status" value="2"/>
</dbReference>
<feature type="domain" description="CHAT" evidence="5">
    <location>
        <begin position="870"/>
        <end position="1183"/>
    </location>
</feature>
<dbReference type="Gene3D" id="1.25.40.10">
    <property type="entry name" value="Tetratricopeptide repeat domain"/>
    <property type="match status" value="4"/>
</dbReference>
<dbReference type="Pfam" id="PF13424">
    <property type="entry name" value="TPR_12"/>
    <property type="match status" value="6"/>
</dbReference>
<dbReference type="RefSeq" id="WP_316778901.1">
    <property type="nucleotide sequence ID" value="NZ_JASMWN010000014.1"/>
</dbReference>
<dbReference type="Pfam" id="PF12770">
    <property type="entry name" value="CHAT"/>
    <property type="match status" value="1"/>
</dbReference>
<evidence type="ECO:0000259" key="5">
    <source>
        <dbReference type="Pfam" id="PF12770"/>
    </source>
</evidence>
<keyword evidence="4" id="KW-0732">Signal</keyword>
<dbReference type="Proteomes" id="UP001255416">
    <property type="component" value="Unassembled WGS sequence"/>
</dbReference>
<accession>A0ABU3VH10</accession>
<organism evidence="6 7">
    <name type="scientific">Sedimentitalea todarodis</name>
    <dbReference type="NCBI Taxonomy" id="1631240"/>
    <lineage>
        <taxon>Bacteria</taxon>
        <taxon>Pseudomonadati</taxon>
        <taxon>Pseudomonadota</taxon>
        <taxon>Alphaproteobacteria</taxon>
        <taxon>Rhodobacterales</taxon>
        <taxon>Paracoccaceae</taxon>
        <taxon>Sedimentitalea</taxon>
    </lineage>
</organism>
<dbReference type="EMBL" id="JASMWN010000014">
    <property type="protein sequence ID" value="MDU9005472.1"/>
    <property type="molecule type" value="Genomic_DNA"/>
</dbReference>
<evidence type="ECO:0000256" key="4">
    <source>
        <dbReference type="SAM" id="SignalP"/>
    </source>
</evidence>
<dbReference type="InterPro" id="IPR019734">
    <property type="entry name" value="TPR_rpt"/>
</dbReference>
<keyword evidence="7" id="KW-1185">Reference proteome</keyword>
<name>A0ABU3VH10_9RHOB</name>
<dbReference type="SMART" id="SM00028">
    <property type="entry name" value="TPR"/>
    <property type="match status" value="13"/>
</dbReference>
<dbReference type="InterPro" id="IPR024983">
    <property type="entry name" value="CHAT_dom"/>
</dbReference>
<evidence type="ECO:0000256" key="2">
    <source>
        <dbReference type="ARBA" id="ARBA00022803"/>
    </source>
</evidence>
<dbReference type="PANTHER" id="PTHR45641:SF19">
    <property type="entry name" value="NEPHROCYSTIN-3"/>
    <property type="match status" value="1"/>
</dbReference>
<evidence type="ECO:0000256" key="1">
    <source>
        <dbReference type="ARBA" id="ARBA00022737"/>
    </source>
</evidence>
<feature type="signal peptide" evidence="4">
    <location>
        <begin position="1"/>
        <end position="22"/>
    </location>
</feature>
<dbReference type="PANTHER" id="PTHR45641">
    <property type="entry name" value="TETRATRICOPEPTIDE REPEAT PROTEIN (AFU_ORTHOLOGUE AFUA_6G03870)"/>
    <property type="match status" value="1"/>
</dbReference>
<dbReference type="SUPFAM" id="SSF48452">
    <property type="entry name" value="TPR-like"/>
    <property type="match status" value="3"/>
</dbReference>
<dbReference type="InterPro" id="IPR011990">
    <property type="entry name" value="TPR-like_helical_dom_sf"/>
</dbReference>
<evidence type="ECO:0000313" key="6">
    <source>
        <dbReference type="EMBL" id="MDU9005472.1"/>
    </source>
</evidence>
<dbReference type="Pfam" id="PF13374">
    <property type="entry name" value="TPR_10"/>
    <property type="match status" value="2"/>
</dbReference>
<feature type="repeat" description="TPR" evidence="3">
    <location>
        <begin position="366"/>
        <end position="399"/>
    </location>
</feature>
<comment type="caution">
    <text evidence="6">The sequence shown here is derived from an EMBL/GenBank/DDBJ whole genome shotgun (WGS) entry which is preliminary data.</text>
</comment>
<gene>
    <name evidence="6" type="ORF">QO231_16675</name>
</gene>
<sequence>MTPRVFFAAFVAVAFGSNYPCAAQSVPDSIATANAAIMEAYELGDIAEATDLAVSTLAQAEATLGAEHPDTLTSADNLALLYQSMGRHADSERLHRRALDARKRVLGPEHPDTLTSIDNLGLLYANIGRYGDAEAFHRSALEARERVLGAEASDTIDSVNNLAVLYDSMGRFAEAEPLYRQALDASERVLGPGHPYTLISIANFAAHYANTGRFTDAERLYRRALEASEHALGPDHPATILSIGDLANFYQANGRYVEAEPLYLDTLEAQKRGLGLEHPDTLTSFNNLALLYQKMGRYSEAEPLYDRAIEVQERVLGPEHIDTLLSVGNLALLYQVTGRHSKAEPFYRRVLETHERLLGVEHLDTLTSINNLASLYDSMGRYREAEPLYRQALEVRERVLGVEHRDTLNSIANLAALNESIGRYAEAEVQHRRVLQLRERVLGMEHPETLVSINNLAGLYASTRRYAEAEPLYQRALETKVRVLGPEHPGTLISINNLATLYESTGRLAKAEPLFRRALEAQERVLGAEHPDALASVSNLAGLYTRTGRFADAELLYRRVLETSERVLGKEHPLMPASAANLAALYESTGRFAEAEPLYRHALEAQERILGSDHPATINTLGKLAILLVQTDRSEQALVVLRSLDFRLGQWLNVEVGTTREAARKRQIITLESKFQAISFSLALQYPSEASVHFAADLALKWKKRLAQDEALLGNIARERDEPEFLEAIAAVRSGRRALSNVAFDENASPTDKRQFREALENAEADLRARSSRFRDYLTAQAATAETVSLALQDDAALIEYRFFEPFNFEDDTYDPLRLIALVMRADAAPALVDLGEAQVFFALYAGVVDADLRQAKKVGFTDLMHFGSDRLIAPLLPRLSGIDTLYIAPDGPLQAVPFEAFVDDNGHHLIQRFEVHMLQTGRDLVGRGHRPGGKGLVALGGIDFGETAVAVAAASLLPPTEKRAALDATRAQFAGFPPLSATLAEVTYIGDAYSAYRSGEPTPIVLTGREATEAAVKSLALPPRVLHFATHGFYLASGTIEGRPLLQSGITLAGANQALRGATGPDEENGVLHAVEVQTLNLFGTELVVLSACATGQGVIDYSEGLEGLPRAFFVAGAQNVLAALWSVGDTAALNFMQRFYENWLAQEVSNPSAALRQTKLWYISQTDARVADPQNWSPFVLFEG</sequence>
<evidence type="ECO:0000256" key="3">
    <source>
        <dbReference type="PROSITE-ProRule" id="PRU00339"/>
    </source>
</evidence>
<feature type="repeat" description="TPR" evidence="3">
    <location>
        <begin position="282"/>
        <end position="315"/>
    </location>
</feature>
<protein>
    <submittedName>
        <fullName evidence="6">CHAT domain-containing protein</fullName>
    </submittedName>
</protein>
<keyword evidence="2 3" id="KW-0802">TPR repeat</keyword>